<dbReference type="InParanoid" id="L8G1M0"/>
<dbReference type="EMBL" id="GL573171">
    <property type="protein sequence ID" value="ELR06694.1"/>
    <property type="molecule type" value="Genomic_DNA"/>
</dbReference>
<dbReference type="STRING" id="658429.L8G1M0"/>
<dbReference type="VEuPathDB" id="FungiDB:GMDG_00311"/>
<protein>
    <submittedName>
        <fullName evidence="1">Uncharacterized protein</fullName>
    </submittedName>
</protein>
<sequence length="126" mass="14982">MENVGEQVQCFVFITFFHNCGHTSTRKHCRDKQKIWAEGTHKHPHAACNDACDYMLPYYSYMWDLACTWCRQHPNIPRTSEERSDMPADGQLDLPIPMMELLQRRHAFMTMMRVQREGQTRLTPYE</sequence>
<dbReference type="AlphaFoldDB" id="L8G1M0"/>
<accession>L8G1M0</accession>
<dbReference type="OrthoDB" id="8062037at2759"/>
<gene>
    <name evidence="1" type="ORF">GMDG_00311</name>
</gene>
<evidence type="ECO:0000313" key="1">
    <source>
        <dbReference type="EMBL" id="ELR06694.1"/>
    </source>
</evidence>
<dbReference type="Proteomes" id="UP000011064">
    <property type="component" value="Unassembled WGS sequence"/>
</dbReference>
<organism evidence="1 2">
    <name type="scientific">Pseudogymnoascus destructans (strain ATCC MYA-4855 / 20631-21)</name>
    <name type="common">Bat white-nose syndrome fungus</name>
    <name type="synonym">Geomyces destructans</name>
    <dbReference type="NCBI Taxonomy" id="658429"/>
    <lineage>
        <taxon>Eukaryota</taxon>
        <taxon>Fungi</taxon>
        <taxon>Dikarya</taxon>
        <taxon>Ascomycota</taxon>
        <taxon>Pezizomycotina</taxon>
        <taxon>Leotiomycetes</taxon>
        <taxon>Thelebolales</taxon>
        <taxon>Thelebolaceae</taxon>
        <taxon>Pseudogymnoascus</taxon>
    </lineage>
</organism>
<name>L8G1M0_PSED2</name>
<dbReference type="HOGENOM" id="CLU_1982516_0_0_1"/>
<proteinExistence type="predicted"/>
<keyword evidence="2" id="KW-1185">Reference proteome</keyword>
<evidence type="ECO:0000313" key="2">
    <source>
        <dbReference type="Proteomes" id="UP000011064"/>
    </source>
</evidence>
<reference evidence="2" key="1">
    <citation type="submission" date="2010-09" db="EMBL/GenBank/DDBJ databases">
        <title>The genome sequence of Geomyces destructans 20631-21.</title>
        <authorList>
            <consortium name="The Broad Institute Genome Sequencing Platform"/>
            <person name="Cuomo C.A."/>
            <person name="Blehert D.S."/>
            <person name="Lorch J.M."/>
            <person name="Young S.K."/>
            <person name="Zeng Q."/>
            <person name="Gargeya S."/>
            <person name="Fitzgerald M."/>
            <person name="Haas B."/>
            <person name="Abouelleil A."/>
            <person name="Alvarado L."/>
            <person name="Arachchi H.M."/>
            <person name="Berlin A."/>
            <person name="Brown A."/>
            <person name="Chapman S.B."/>
            <person name="Chen Z."/>
            <person name="Dunbar C."/>
            <person name="Freedman E."/>
            <person name="Gearin G."/>
            <person name="Gellesch M."/>
            <person name="Goldberg J."/>
            <person name="Griggs A."/>
            <person name="Gujja S."/>
            <person name="Heiman D."/>
            <person name="Howarth C."/>
            <person name="Larson L."/>
            <person name="Lui A."/>
            <person name="MacDonald P.J.P."/>
            <person name="Montmayeur A."/>
            <person name="Murphy C."/>
            <person name="Neiman D."/>
            <person name="Pearson M."/>
            <person name="Priest M."/>
            <person name="Roberts A."/>
            <person name="Saif S."/>
            <person name="Shea T."/>
            <person name="Shenoy N."/>
            <person name="Sisk P."/>
            <person name="Stolte C."/>
            <person name="Sykes S."/>
            <person name="Wortman J."/>
            <person name="Nusbaum C."/>
            <person name="Birren B."/>
        </authorList>
    </citation>
    <scope>NUCLEOTIDE SEQUENCE [LARGE SCALE GENOMIC DNA]</scope>
    <source>
        <strain evidence="2">ATCC MYA-4855 / 20631-21</strain>
    </source>
</reference>